<dbReference type="Pfam" id="PF00069">
    <property type="entry name" value="Pkinase"/>
    <property type="match status" value="1"/>
</dbReference>
<dbReference type="SUPFAM" id="SSF56112">
    <property type="entry name" value="Protein kinase-like (PK-like)"/>
    <property type="match status" value="1"/>
</dbReference>
<dbReference type="InterPro" id="IPR017441">
    <property type="entry name" value="Protein_kinase_ATP_BS"/>
</dbReference>
<evidence type="ECO:0000256" key="7">
    <source>
        <dbReference type="ARBA" id="ARBA00047899"/>
    </source>
</evidence>
<dbReference type="HOGENOM" id="CLU_687562_0_0_1"/>
<dbReference type="EC" id="2.7.11.1" evidence="1"/>
<dbReference type="PROSITE" id="PS50011">
    <property type="entry name" value="PROTEIN_KINASE_DOM"/>
    <property type="match status" value="1"/>
</dbReference>
<dbReference type="EMBL" id="ACPB03016366">
    <property type="status" value="NOT_ANNOTATED_CDS"/>
    <property type="molecule type" value="Genomic_DNA"/>
</dbReference>
<comment type="similarity">
    <text evidence="9">Belongs to the protein kinase superfamily.</text>
</comment>
<dbReference type="EnsemblMetazoa" id="RPRC013487-RA">
    <property type="protein sequence ID" value="RPRC013487-PA"/>
    <property type="gene ID" value="RPRC013487"/>
</dbReference>
<evidence type="ECO:0000256" key="1">
    <source>
        <dbReference type="ARBA" id="ARBA00012513"/>
    </source>
</evidence>
<reference evidence="11" key="1">
    <citation type="submission" date="2015-05" db="UniProtKB">
        <authorList>
            <consortium name="EnsemblMetazoa"/>
        </authorList>
    </citation>
    <scope>IDENTIFICATION</scope>
</reference>
<evidence type="ECO:0000256" key="9">
    <source>
        <dbReference type="RuleBase" id="RU000304"/>
    </source>
</evidence>
<name>T1IB16_RHOPR</name>
<dbReference type="InterPro" id="IPR011009">
    <property type="entry name" value="Kinase-like_dom_sf"/>
</dbReference>
<dbReference type="STRING" id="13249.T1IB16"/>
<dbReference type="Proteomes" id="UP000015103">
    <property type="component" value="Unassembled WGS sequence"/>
</dbReference>
<dbReference type="GO" id="GO:0004674">
    <property type="term" value="F:protein serine/threonine kinase activity"/>
    <property type="evidence" value="ECO:0007669"/>
    <property type="project" value="UniProtKB-KW"/>
</dbReference>
<dbReference type="eggNOG" id="KOG0192">
    <property type="taxonomic scope" value="Eukaryota"/>
</dbReference>
<evidence type="ECO:0000313" key="12">
    <source>
        <dbReference type="Proteomes" id="UP000015103"/>
    </source>
</evidence>
<keyword evidence="2 9" id="KW-0723">Serine/threonine-protein kinase</keyword>
<keyword evidence="4 9" id="KW-0547">Nucleotide-binding</keyword>
<dbReference type="PROSITE" id="PS00108">
    <property type="entry name" value="PROTEIN_KINASE_ST"/>
    <property type="match status" value="1"/>
</dbReference>
<dbReference type="InParanoid" id="T1IB16"/>
<dbReference type="EMBL" id="ACPB03016364">
    <property type="status" value="NOT_ANNOTATED_CDS"/>
    <property type="molecule type" value="Genomic_DNA"/>
</dbReference>
<sequence length="401" mass="45788">MASPIRSFKRSSPRYLSAAFSNVIQPQNSAKFLSVPDIPKTASPLISKPVRTLKNSLNFDKPSQKAIHYELWNLMYYGIQDENKYRILGKGGFGTVVLLNLKDRNVAVKVLMSSKEATSLAKEKNALGLNHSSLVKVFDVLTNADAPYGLVVMEPWFSLNLHTLIHNTYRPITSDERLRYLLSISAGLEYCHSLGIIHLDVKPLNILVDPTTKTCKLCDFGASYNYFKNEIENLGHNLNHQGTIAYAAPELLRGDLPTVECDTYSFGITMWQFLHCDLPYKGIPKEALIYKVVSLGERPKCYVFHEPGYSDLYRKMKNLILHHYCVEDFLQIFLGKGSYIFSFHKNWKFPSKYYLIRCVLTSILGIITDTNEAVLTLQVYDIERATKPKERVLFYNYTPLQ</sequence>
<dbReference type="FunCoup" id="T1IB16">
    <property type="interactions" value="14"/>
</dbReference>
<dbReference type="PANTHER" id="PTHR44329">
    <property type="entry name" value="SERINE/THREONINE-PROTEIN KINASE TNNI3K-RELATED"/>
    <property type="match status" value="1"/>
</dbReference>
<keyword evidence="6 9" id="KW-0067">ATP-binding</keyword>
<dbReference type="SMART" id="SM00220">
    <property type="entry name" value="S_TKc"/>
    <property type="match status" value="1"/>
</dbReference>
<keyword evidence="5" id="KW-0418">Kinase</keyword>
<protein>
    <recommendedName>
        <fullName evidence="1">non-specific serine/threonine protein kinase</fullName>
        <ecNumber evidence="1">2.7.11.1</ecNumber>
    </recommendedName>
</protein>
<evidence type="ECO:0000256" key="2">
    <source>
        <dbReference type="ARBA" id="ARBA00022527"/>
    </source>
</evidence>
<dbReference type="InterPro" id="IPR051681">
    <property type="entry name" value="Ser/Thr_Kinases-Pseudokinases"/>
</dbReference>
<dbReference type="EMBL" id="ACPB03016365">
    <property type="status" value="NOT_ANNOTATED_CDS"/>
    <property type="molecule type" value="Genomic_DNA"/>
</dbReference>
<dbReference type="Gene3D" id="3.30.200.20">
    <property type="entry name" value="Phosphorylase Kinase, domain 1"/>
    <property type="match status" value="1"/>
</dbReference>
<dbReference type="PANTHER" id="PTHR44329:SF285">
    <property type="entry name" value="V-MOS MOLONEY MURINE SARCOMA VIRAL ONCO HOMOLOG"/>
    <property type="match status" value="1"/>
</dbReference>
<dbReference type="AlphaFoldDB" id="T1IB16"/>
<evidence type="ECO:0000259" key="10">
    <source>
        <dbReference type="PROSITE" id="PS50011"/>
    </source>
</evidence>
<proteinExistence type="inferred from homology"/>
<evidence type="ECO:0000256" key="6">
    <source>
        <dbReference type="ARBA" id="ARBA00022840"/>
    </source>
</evidence>
<dbReference type="EMBL" id="ACPB03016363">
    <property type="status" value="NOT_ANNOTATED_CDS"/>
    <property type="molecule type" value="Genomic_DNA"/>
</dbReference>
<evidence type="ECO:0000256" key="3">
    <source>
        <dbReference type="ARBA" id="ARBA00022679"/>
    </source>
</evidence>
<evidence type="ECO:0000313" key="11">
    <source>
        <dbReference type="EnsemblMetazoa" id="RPRC013487-PA"/>
    </source>
</evidence>
<dbReference type="EMBL" id="ACPB03016362">
    <property type="status" value="NOT_ANNOTATED_CDS"/>
    <property type="molecule type" value="Genomic_DNA"/>
</dbReference>
<dbReference type="InterPro" id="IPR000719">
    <property type="entry name" value="Prot_kinase_dom"/>
</dbReference>
<evidence type="ECO:0000256" key="5">
    <source>
        <dbReference type="ARBA" id="ARBA00022777"/>
    </source>
</evidence>
<dbReference type="VEuPathDB" id="VectorBase:RPRC013487"/>
<dbReference type="GO" id="GO:0005524">
    <property type="term" value="F:ATP binding"/>
    <property type="evidence" value="ECO:0007669"/>
    <property type="project" value="UniProtKB-UniRule"/>
</dbReference>
<evidence type="ECO:0000256" key="4">
    <source>
        <dbReference type="ARBA" id="ARBA00022741"/>
    </source>
</evidence>
<evidence type="ECO:0000256" key="8">
    <source>
        <dbReference type="ARBA" id="ARBA00048679"/>
    </source>
</evidence>
<keyword evidence="12" id="KW-1185">Reference proteome</keyword>
<comment type="catalytic activity">
    <reaction evidence="7">
        <text>L-threonyl-[protein] + ATP = O-phospho-L-threonyl-[protein] + ADP + H(+)</text>
        <dbReference type="Rhea" id="RHEA:46608"/>
        <dbReference type="Rhea" id="RHEA-COMP:11060"/>
        <dbReference type="Rhea" id="RHEA-COMP:11605"/>
        <dbReference type="ChEBI" id="CHEBI:15378"/>
        <dbReference type="ChEBI" id="CHEBI:30013"/>
        <dbReference type="ChEBI" id="CHEBI:30616"/>
        <dbReference type="ChEBI" id="CHEBI:61977"/>
        <dbReference type="ChEBI" id="CHEBI:456216"/>
        <dbReference type="EC" id="2.7.11.1"/>
    </reaction>
</comment>
<dbReference type="PROSITE" id="PS00107">
    <property type="entry name" value="PROTEIN_KINASE_ATP"/>
    <property type="match status" value="1"/>
</dbReference>
<feature type="domain" description="Protein kinase" evidence="10">
    <location>
        <begin position="82"/>
        <end position="401"/>
    </location>
</feature>
<dbReference type="Gene3D" id="1.10.510.10">
    <property type="entry name" value="Transferase(Phosphotransferase) domain 1"/>
    <property type="match status" value="1"/>
</dbReference>
<accession>T1IB16</accession>
<keyword evidence="3" id="KW-0808">Transferase</keyword>
<comment type="catalytic activity">
    <reaction evidence="8">
        <text>L-seryl-[protein] + ATP = O-phospho-L-seryl-[protein] + ADP + H(+)</text>
        <dbReference type="Rhea" id="RHEA:17989"/>
        <dbReference type="Rhea" id="RHEA-COMP:9863"/>
        <dbReference type="Rhea" id="RHEA-COMP:11604"/>
        <dbReference type="ChEBI" id="CHEBI:15378"/>
        <dbReference type="ChEBI" id="CHEBI:29999"/>
        <dbReference type="ChEBI" id="CHEBI:30616"/>
        <dbReference type="ChEBI" id="CHEBI:83421"/>
        <dbReference type="ChEBI" id="CHEBI:456216"/>
        <dbReference type="EC" id="2.7.11.1"/>
    </reaction>
</comment>
<organism evidence="11 12">
    <name type="scientific">Rhodnius prolixus</name>
    <name type="common">Triatomid bug</name>
    <dbReference type="NCBI Taxonomy" id="13249"/>
    <lineage>
        <taxon>Eukaryota</taxon>
        <taxon>Metazoa</taxon>
        <taxon>Ecdysozoa</taxon>
        <taxon>Arthropoda</taxon>
        <taxon>Hexapoda</taxon>
        <taxon>Insecta</taxon>
        <taxon>Pterygota</taxon>
        <taxon>Neoptera</taxon>
        <taxon>Paraneoptera</taxon>
        <taxon>Hemiptera</taxon>
        <taxon>Heteroptera</taxon>
        <taxon>Panheteroptera</taxon>
        <taxon>Cimicomorpha</taxon>
        <taxon>Reduviidae</taxon>
        <taxon>Triatominae</taxon>
        <taxon>Rhodnius</taxon>
    </lineage>
</organism>
<dbReference type="InterPro" id="IPR008271">
    <property type="entry name" value="Ser/Thr_kinase_AS"/>
</dbReference>